<dbReference type="InterPro" id="IPR023572">
    <property type="entry name" value="Archease_dom"/>
</dbReference>
<evidence type="ECO:0000259" key="5">
    <source>
        <dbReference type="Pfam" id="PF01951"/>
    </source>
</evidence>
<dbReference type="InterPro" id="IPR002804">
    <property type="entry name" value="Archease"/>
</dbReference>
<keyword evidence="7" id="KW-1185">Reference proteome</keyword>
<gene>
    <name evidence="6" type="ORF">JGI1_00819</name>
</gene>
<name>A0A0S4MXK8_9BACT</name>
<evidence type="ECO:0000313" key="7">
    <source>
        <dbReference type="Proteomes" id="UP000320623"/>
    </source>
</evidence>
<accession>A0A0S4MXK8</accession>
<dbReference type="STRING" id="1643428.GCA_001442855_00798"/>
<dbReference type="GO" id="GO:0046872">
    <property type="term" value="F:metal ion binding"/>
    <property type="evidence" value="ECO:0007669"/>
    <property type="project" value="UniProtKB-KW"/>
</dbReference>
<dbReference type="EMBL" id="FAOO01000004">
    <property type="protein sequence ID" value="CUU03690.1"/>
    <property type="molecule type" value="Genomic_DNA"/>
</dbReference>
<keyword evidence="4" id="KW-0106">Calcium</keyword>
<evidence type="ECO:0000313" key="6">
    <source>
        <dbReference type="EMBL" id="CUU03690.1"/>
    </source>
</evidence>
<feature type="domain" description="Archease" evidence="5">
    <location>
        <begin position="12"/>
        <end position="138"/>
    </location>
</feature>
<dbReference type="AlphaFoldDB" id="A0A0S4MXK8"/>
<dbReference type="PANTHER" id="PTHR12682">
    <property type="entry name" value="ARCHEASE"/>
    <property type="match status" value="1"/>
</dbReference>
<dbReference type="SUPFAM" id="SSF69819">
    <property type="entry name" value="MTH1598-like"/>
    <property type="match status" value="1"/>
</dbReference>
<protein>
    <submittedName>
        <fullName evidence="6">SHS2 domain-containing protein</fullName>
    </submittedName>
</protein>
<proteinExistence type="inferred from homology"/>
<dbReference type="RefSeq" id="WP_140944593.1">
    <property type="nucleotide sequence ID" value="NZ_FAOO01000004.1"/>
</dbReference>
<dbReference type="Proteomes" id="UP000320623">
    <property type="component" value="Unassembled WGS sequence"/>
</dbReference>
<reference evidence="7" key="1">
    <citation type="submission" date="2015-11" db="EMBL/GenBank/DDBJ databases">
        <authorList>
            <person name="Varghese N."/>
        </authorList>
    </citation>
    <scope>NUCLEOTIDE SEQUENCE [LARGE SCALE GENOMIC DNA]</scope>
</reference>
<organism evidence="6 7">
    <name type="scientific">Candidatus Thermokryptus mobilis</name>
    <dbReference type="NCBI Taxonomy" id="1643428"/>
    <lineage>
        <taxon>Bacteria</taxon>
        <taxon>Pseudomonadati</taxon>
        <taxon>Candidatus Kryptoniota</taxon>
        <taxon>Candidatus Thermokryptus</taxon>
    </lineage>
</organism>
<sequence length="138" mass="16011">MPFKINEEIAIADVAIEVWAETIEGLFQDSGLAVSEVMVDTKTVEQKIELDISINSTSIEMLLYDFLSEIIYLKDAESLLFSRFDVKINELDLTAKLWGEKIDRERHHLRTDVKAVTLYRFEVKRENGIWKAEFVLDI</sequence>
<comment type="similarity">
    <text evidence="1">Belongs to the archease family.</text>
</comment>
<dbReference type="PANTHER" id="PTHR12682:SF11">
    <property type="entry name" value="PROTEIN ARCHEASE"/>
    <property type="match status" value="1"/>
</dbReference>
<dbReference type="OrthoDB" id="513063at2"/>
<evidence type="ECO:0000256" key="1">
    <source>
        <dbReference type="ARBA" id="ARBA00007963"/>
    </source>
</evidence>
<evidence type="ECO:0000256" key="4">
    <source>
        <dbReference type="ARBA" id="ARBA00022837"/>
    </source>
</evidence>
<evidence type="ECO:0000256" key="3">
    <source>
        <dbReference type="ARBA" id="ARBA00022723"/>
    </source>
</evidence>
<dbReference type="InterPro" id="IPR036820">
    <property type="entry name" value="Archease_dom_sf"/>
</dbReference>
<dbReference type="GO" id="GO:0008033">
    <property type="term" value="P:tRNA processing"/>
    <property type="evidence" value="ECO:0007669"/>
    <property type="project" value="UniProtKB-KW"/>
</dbReference>
<keyword evidence="2" id="KW-0819">tRNA processing</keyword>
<dbReference type="Pfam" id="PF01951">
    <property type="entry name" value="Archease"/>
    <property type="match status" value="1"/>
</dbReference>
<keyword evidence="3" id="KW-0479">Metal-binding</keyword>
<dbReference type="Gene3D" id="3.55.10.10">
    <property type="entry name" value="Archease domain"/>
    <property type="match status" value="1"/>
</dbReference>
<dbReference type="NCBIfam" id="NF001617">
    <property type="entry name" value="PRK00407.1"/>
    <property type="match status" value="1"/>
</dbReference>
<evidence type="ECO:0000256" key="2">
    <source>
        <dbReference type="ARBA" id="ARBA00022694"/>
    </source>
</evidence>